<feature type="region of interest" description="Disordered" evidence="7">
    <location>
        <begin position="242"/>
        <end position="316"/>
    </location>
</feature>
<accession>G8BZK4</accession>
<dbReference type="RefSeq" id="XP_003687766.1">
    <property type="nucleotide sequence ID" value="XM_003687718.1"/>
</dbReference>
<dbReference type="PROSITE" id="PS50913">
    <property type="entry name" value="GRIP"/>
    <property type="match status" value="1"/>
</dbReference>
<sequence length="910" mass="104764">MFKQLSQLGKNISDEISKGLSDDLNSSVEQFVDDNSGLPKEVQTKLRKFEKYEQKYPLLLQAYKNEKIKSEKFQDVEKVLMENTPISSIDDLDSLPSFFKNINDKTAMLNDEIKKLSALQSNNTSTKDASLNAEVSHEKHHTGSDALQNQIDKLTEELEDLKKECEEHKTTVKTQRDQTSKLTKDLEEKDTIIENQKTELYEKSKKEDKLTSELKENNIKIASYEESIKSKDMEINGLKRKLSDLENTENTKNNDNVSSPLNTEQASISNVNESNSTNGKKKKNKKNKKKPANQKEEYTSFVAEEKSAPGSKDMDNEEYKSLLKEFNDFKEGHKQCEDIKLKFEELKSENDKIQSETLPNLKKEHLSLQDELTKTKANLKGKTDEVEEVREMLRDVGNELVEAKDELKKLQENNAGDSNTLRAELDEVHKEKEVLLKDFKNKEDELEASIKKYQDDITDLKKNISKLNEQRTAHEQAISQSNVTITKLKNDNNVLNVQLKELAVLKKSENQLKTNLVQKEKTITYLENQIKKYTEDEKSTKTLFDSLKKENEQLKVSSDNLIKQNNELKTSVTNSSASFENYIKENGKLSERLSVLQEKYDSIQSLKSNSNDQVELIQRQCEELTFKLKEATKKNNINLEDEINEYANIIQDKTREAATMRRLLSDAQNNEESKFVDIKHKLERVLEEKNKIQSDMELQDSRTSREIQNWKKASDELNTEIHALRLREKQLLSEIETINALNKDIKIQHDHQSNDSGELERVTSNLKESLLKSDKKVRDLQESNDELMSLNNDLNKKLDRITKNYRTISNQLSTLKEEKVGESNRTSRSNSSVSVSALNNNPPKANVNVLTTVPSSVEKESELNEKLAYLKNVLLGFLEHKDQRNQLLPVISMLLKLDSSDERRLVTSLK</sequence>
<dbReference type="STRING" id="1071381.G8BZK4"/>
<organism evidence="9 10">
    <name type="scientific">Tetrapisispora phaffii (strain ATCC 24235 / CBS 4417 / NBRC 1672 / NRRL Y-8282 / UCD 70-5)</name>
    <name type="common">Yeast</name>
    <name type="synonym">Fabospora phaffii</name>
    <dbReference type="NCBI Taxonomy" id="1071381"/>
    <lineage>
        <taxon>Eukaryota</taxon>
        <taxon>Fungi</taxon>
        <taxon>Dikarya</taxon>
        <taxon>Ascomycota</taxon>
        <taxon>Saccharomycotina</taxon>
        <taxon>Saccharomycetes</taxon>
        <taxon>Saccharomycetales</taxon>
        <taxon>Saccharomycetaceae</taxon>
        <taxon>Tetrapisispora</taxon>
    </lineage>
</organism>
<evidence type="ECO:0000313" key="10">
    <source>
        <dbReference type="Proteomes" id="UP000005666"/>
    </source>
</evidence>
<evidence type="ECO:0000256" key="3">
    <source>
        <dbReference type="ARBA" id="ARBA00022490"/>
    </source>
</evidence>
<dbReference type="KEGG" id="tpf:TPHA_0K01990"/>
<feature type="compositionally biased region" description="Basic residues" evidence="7">
    <location>
        <begin position="279"/>
        <end position="292"/>
    </location>
</feature>
<reference evidence="9 10" key="1">
    <citation type="journal article" date="2011" name="Proc. Natl. Acad. Sci. U.S.A.">
        <title>Evolutionary erosion of yeast sex chromosomes by mating-type switching accidents.</title>
        <authorList>
            <person name="Gordon J.L."/>
            <person name="Armisen D."/>
            <person name="Proux-Wera E."/>
            <person name="Oheigeartaigh S.S."/>
            <person name="Byrne K.P."/>
            <person name="Wolfe K.H."/>
        </authorList>
    </citation>
    <scope>NUCLEOTIDE SEQUENCE [LARGE SCALE GENOMIC DNA]</scope>
    <source>
        <strain evidence="10">ATCC 24235 / CBS 4417 / NBRC 1672 / NRRL Y-8282 / UCD 70-5</strain>
    </source>
</reference>
<dbReference type="HOGENOM" id="CLU_006987_0_0_1"/>
<keyword evidence="5" id="KW-0472">Membrane</keyword>
<keyword evidence="10" id="KW-1185">Reference proteome</keyword>
<dbReference type="OrthoDB" id="1926336at2759"/>
<feature type="compositionally biased region" description="Basic and acidic residues" evidence="7">
    <location>
        <begin position="293"/>
        <end position="316"/>
    </location>
</feature>
<evidence type="ECO:0000256" key="2">
    <source>
        <dbReference type="ARBA" id="ARBA00004496"/>
    </source>
</evidence>
<gene>
    <name evidence="9" type="primary">TPHA0K01990</name>
    <name evidence="9" type="ordered locus">TPHA_0K01990</name>
</gene>
<dbReference type="PANTHER" id="PTHR23157">
    <property type="entry name" value="GRIP AND COILED-COIL DOMAIN-CONTAINING PROTEIN 1"/>
    <property type="match status" value="1"/>
</dbReference>
<name>G8BZK4_TETPH</name>
<feature type="region of interest" description="Disordered" evidence="7">
    <location>
        <begin position="816"/>
        <end position="847"/>
    </location>
</feature>
<dbReference type="AlphaFoldDB" id="G8BZK4"/>
<keyword evidence="4 6" id="KW-0175">Coiled coil</keyword>
<dbReference type="SMART" id="SM00755">
    <property type="entry name" value="Grip"/>
    <property type="match status" value="1"/>
</dbReference>
<evidence type="ECO:0000259" key="8">
    <source>
        <dbReference type="PROSITE" id="PS50913"/>
    </source>
</evidence>
<dbReference type="InterPro" id="IPR000237">
    <property type="entry name" value="GRIP_dom"/>
</dbReference>
<dbReference type="GeneID" id="11533400"/>
<feature type="compositionally biased region" description="Low complexity" evidence="7">
    <location>
        <begin position="823"/>
        <end position="841"/>
    </location>
</feature>
<feature type="compositionally biased region" description="Polar residues" evidence="7">
    <location>
        <begin position="248"/>
        <end position="278"/>
    </location>
</feature>
<dbReference type="EMBL" id="HE612866">
    <property type="protein sequence ID" value="CCE65332.1"/>
    <property type="molecule type" value="Genomic_DNA"/>
</dbReference>
<proteinExistence type="predicted"/>
<feature type="domain" description="GRIP" evidence="8">
    <location>
        <begin position="860"/>
        <end position="908"/>
    </location>
</feature>
<dbReference type="eggNOG" id="ENOG502S0A5">
    <property type="taxonomic scope" value="Eukaryota"/>
</dbReference>
<feature type="coiled-coil region" evidence="6">
    <location>
        <begin position="336"/>
        <end position="477"/>
    </location>
</feature>
<dbReference type="GO" id="GO:0005794">
    <property type="term" value="C:Golgi apparatus"/>
    <property type="evidence" value="ECO:0007669"/>
    <property type="project" value="TreeGrafter"/>
</dbReference>
<dbReference type="OMA" id="GPNTNRM"/>
<comment type="subcellular location">
    <subcellularLocation>
        <location evidence="2">Cytoplasm</location>
    </subcellularLocation>
    <subcellularLocation>
        <location evidence="1">Endomembrane system</location>
        <topology evidence="1">Peripheral membrane protein</topology>
    </subcellularLocation>
</comment>
<evidence type="ECO:0000256" key="1">
    <source>
        <dbReference type="ARBA" id="ARBA00004184"/>
    </source>
</evidence>
<evidence type="ECO:0000313" key="9">
    <source>
        <dbReference type="EMBL" id="CCE65332.1"/>
    </source>
</evidence>
<feature type="coiled-coil region" evidence="6">
    <location>
        <begin position="516"/>
        <end position="670"/>
    </location>
</feature>
<evidence type="ECO:0000256" key="4">
    <source>
        <dbReference type="ARBA" id="ARBA00023054"/>
    </source>
</evidence>
<feature type="region of interest" description="Disordered" evidence="7">
    <location>
        <begin position="121"/>
        <end position="147"/>
    </location>
</feature>
<feature type="coiled-coil region" evidence="6">
    <location>
        <begin position="707"/>
        <end position="734"/>
    </location>
</feature>
<dbReference type="Proteomes" id="UP000005666">
    <property type="component" value="Chromosome 11"/>
</dbReference>
<dbReference type="Pfam" id="PF01465">
    <property type="entry name" value="GRIP"/>
    <property type="match status" value="1"/>
</dbReference>
<protein>
    <recommendedName>
        <fullName evidence="8">GRIP domain-containing protein</fullName>
    </recommendedName>
</protein>
<evidence type="ECO:0000256" key="6">
    <source>
        <dbReference type="SAM" id="Coils"/>
    </source>
</evidence>
<dbReference type="InterPro" id="IPR051952">
    <property type="entry name" value="Golgi-autophagy_related"/>
</dbReference>
<evidence type="ECO:0000256" key="7">
    <source>
        <dbReference type="SAM" id="MobiDB-lite"/>
    </source>
</evidence>
<keyword evidence="3" id="KW-0963">Cytoplasm</keyword>
<evidence type="ECO:0000256" key="5">
    <source>
        <dbReference type="ARBA" id="ARBA00023136"/>
    </source>
</evidence>
<dbReference type="PANTHER" id="PTHR23157:SF25">
    <property type="entry name" value="GRIP AND COILED-COIL DOMAIN-CONTAINING PROTEIN 1"/>
    <property type="match status" value="1"/>
</dbReference>
<dbReference type="Gene3D" id="1.10.287.1490">
    <property type="match status" value="1"/>
</dbReference>